<name>A0A2S1LDU3_9FLAO</name>
<dbReference type="Pfam" id="PF00027">
    <property type="entry name" value="cNMP_binding"/>
    <property type="match status" value="1"/>
</dbReference>
<dbReference type="RefSeq" id="WP_245891481.1">
    <property type="nucleotide sequence ID" value="NZ_CP020918.1"/>
</dbReference>
<evidence type="ECO:0000313" key="6">
    <source>
        <dbReference type="EMBL" id="AWG21888.1"/>
    </source>
</evidence>
<dbReference type="InterPro" id="IPR050397">
    <property type="entry name" value="Env_Response_Regulators"/>
</dbReference>
<evidence type="ECO:0000259" key="4">
    <source>
        <dbReference type="PROSITE" id="PS50042"/>
    </source>
</evidence>
<dbReference type="SMART" id="SM00419">
    <property type="entry name" value="HTH_CRP"/>
    <property type="match status" value="1"/>
</dbReference>
<dbReference type="PROSITE" id="PS51063">
    <property type="entry name" value="HTH_CRP_2"/>
    <property type="match status" value="1"/>
</dbReference>
<dbReference type="PANTHER" id="PTHR24567">
    <property type="entry name" value="CRP FAMILY TRANSCRIPTIONAL REGULATORY PROTEIN"/>
    <property type="match status" value="1"/>
</dbReference>
<dbReference type="GO" id="GO:0003677">
    <property type="term" value="F:DNA binding"/>
    <property type="evidence" value="ECO:0007669"/>
    <property type="project" value="UniProtKB-KW"/>
</dbReference>
<dbReference type="CDD" id="cd00092">
    <property type="entry name" value="HTH_CRP"/>
    <property type="match status" value="1"/>
</dbReference>
<evidence type="ECO:0000256" key="2">
    <source>
        <dbReference type="ARBA" id="ARBA00023125"/>
    </source>
</evidence>
<proteinExistence type="predicted"/>
<dbReference type="InterPro" id="IPR036388">
    <property type="entry name" value="WH-like_DNA-bd_sf"/>
</dbReference>
<feature type="domain" description="HTH crp-type" evidence="5">
    <location>
        <begin position="152"/>
        <end position="222"/>
    </location>
</feature>
<keyword evidence="2" id="KW-0238">DNA-binding</keyword>
<evidence type="ECO:0000313" key="7">
    <source>
        <dbReference type="Proteomes" id="UP000244527"/>
    </source>
</evidence>
<evidence type="ECO:0000259" key="5">
    <source>
        <dbReference type="PROSITE" id="PS51063"/>
    </source>
</evidence>
<protein>
    <submittedName>
        <fullName evidence="6">Transcriptional regulator</fullName>
    </submittedName>
</protein>
<dbReference type="PRINTS" id="PR00034">
    <property type="entry name" value="HTHCRP"/>
</dbReference>
<dbReference type="SUPFAM" id="SSF51206">
    <property type="entry name" value="cAMP-binding domain-like"/>
    <property type="match status" value="1"/>
</dbReference>
<keyword evidence="7" id="KW-1185">Reference proteome</keyword>
<keyword evidence="3" id="KW-0804">Transcription</keyword>
<dbReference type="Pfam" id="PF13545">
    <property type="entry name" value="HTH_Crp_2"/>
    <property type="match status" value="1"/>
</dbReference>
<dbReference type="InterPro" id="IPR012318">
    <property type="entry name" value="HTH_CRP"/>
</dbReference>
<dbReference type="InterPro" id="IPR000595">
    <property type="entry name" value="cNMP-bd_dom"/>
</dbReference>
<dbReference type="EMBL" id="CP020918">
    <property type="protein sequence ID" value="AWG21888.1"/>
    <property type="molecule type" value="Genomic_DNA"/>
</dbReference>
<accession>A0A2S1LDU3</accession>
<sequence>MKRLNIDCATCDNTSCFIKKHLHLEKMQDFALQKNSFACKKGQQFMIEGAPIQGLYFLYKGKVKILKTGIYGKEQIVRLAVEGDTVGFRGFGTRNRYLIGAAALEDSLLCNFSNDVMEQILKTIPEFTYDMMLFYAEELNKSENKVKKIAQMNVRERVIDTLLHLFKKFGHTNNLINVSLSRKEIADFAGTTDEQVTRIFSSLKKEALINTVGKKISLIQINKLQGELIEHRQF</sequence>
<keyword evidence="1" id="KW-0805">Transcription regulation</keyword>
<dbReference type="PROSITE" id="PS50042">
    <property type="entry name" value="CNMP_BINDING_3"/>
    <property type="match status" value="1"/>
</dbReference>
<evidence type="ECO:0000256" key="1">
    <source>
        <dbReference type="ARBA" id="ARBA00023015"/>
    </source>
</evidence>
<dbReference type="InterPro" id="IPR018490">
    <property type="entry name" value="cNMP-bd_dom_sf"/>
</dbReference>
<reference evidence="6 7" key="1">
    <citation type="submission" date="2017-04" db="EMBL/GenBank/DDBJ databases">
        <title>Compelte genome sequence of WV33.</title>
        <authorList>
            <person name="Lee P.C."/>
        </authorList>
    </citation>
    <scope>NUCLEOTIDE SEQUENCE [LARGE SCALE GENOMIC DNA]</scope>
    <source>
        <strain evidence="6 7">WV33</strain>
    </source>
</reference>
<dbReference type="Gene3D" id="2.60.120.10">
    <property type="entry name" value="Jelly Rolls"/>
    <property type="match status" value="1"/>
</dbReference>
<feature type="domain" description="Cyclic nucleotide-binding" evidence="4">
    <location>
        <begin position="31"/>
        <end position="87"/>
    </location>
</feature>
<organism evidence="6 7">
    <name type="scientific">Flavobacterium faecale</name>
    <dbReference type="NCBI Taxonomy" id="1355330"/>
    <lineage>
        <taxon>Bacteria</taxon>
        <taxon>Pseudomonadati</taxon>
        <taxon>Bacteroidota</taxon>
        <taxon>Flavobacteriia</taxon>
        <taxon>Flavobacteriales</taxon>
        <taxon>Flavobacteriaceae</taxon>
        <taxon>Flavobacterium</taxon>
    </lineage>
</organism>
<dbReference type="GO" id="GO:0003700">
    <property type="term" value="F:DNA-binding transcription factor activity"/>
    <property type="evidence" value="ECO:0007669"/>
    <property type="project" value="TreeGrafter"/>
</dbReference>
<dbReference type="SUPFAM" id="SSF46785">
    <property type="entry name" value="Winged helix' DNA-binding domain"/>
    <property type="match status" value="1"/>
</dbReference>
<dbReference type="Proteomes" id="UP000244527">
    <property type="component" value="Chromosome"/>
</dbReference>
<dbReference type="Gene3D" id="1.10.10.10">
    <property type="entry name" value="Winged helix-like DNA-binding domain superfamily/Winged helix DNA-binding domain"/>
    <property type="match status" value="1"/>
</dbReference>
<dbReference type="KEGG" id="ffa:FFWV33_10285"/>
<dbReference type="SMART" id="SM00100">
    <property type="entry name" value="cNMP"/>
    <property type="match status" value="1"/>
</dbReference>
<dbReference type="GO" id="GO:0005829">
    <property type="term" value="C:cytosol"/>
    <property type="evidence" value="ECO:0007669"/>
    <property type="project" value="TreeGrafter"/>
</dbReference>
<gene>
    <name evidence="6" type="ORF">FFWV33_10285</name>
</gene>
<dbReference type="AlphaFoldDB" id="A0A2S1LDU3"/>
<dbReference type="InterPro" id="IPR014710">
    <property type="entry name" value="RmlC-like_jellyroll"/>
</dbReference>
<dbReference type="InterPro" id="IPR036390">
    <property type="entry name" value="WH_DNA-bd_sf"/>
</dbReference>
<evidence type="ECO:0000256" key="3">
    <source>
        <dbReference type="ARBA" id="ARBA00023163"/>
    </source>
</evidence>
<dbReference type="CDD" id="cd00038">
    <property type="entry name" value="CAP_ED"/>
    <property type="match status" value="1"/>
</dbReference>
<dbReference type="PANTHER" id="PTHR24567:SF28">
    <property type="entry name" value="LISTERIOLYSIN REGULATORY PROTEIN"/>
    <property type="match status" value="1"/>
</dbReference>